<name>A0ABY7QLZ2_9FLAO</name>
<reference evidence="1 2" key="1">
    <citation type="submission" date="2023-01" db="EMBL/GenBank/DDBJ databases">
        <title>Complete genome of Chryseobacterium camelliae VAN22-5A.</title>
        <authorList>
            <person name="Zong G."/>
            <person name="Cao G."/>
        </authorList>
    </citation>
    <scope>NUCLEOTIDE SEQUENCE [LARGE SCALE GENOMIC DNA]</scope>
    <source>
        <strain evidence="1 2">VAN22-5A</strain>
    </source>
</reference>
<proteinExistence type="predicted"/>
<protein>
    <submittedName>
        <fullName evidence="1">Uncharacterized protein</fullName>
    </submittedName>
</protein>
<evidence type="ECO:0000313" key="2">
    <source>
        <dbReference type="Proteomes" id="UP001210978"/>
    </source>
</evidence>
<organism evidence="1 2">
    <name type="scientific">Chryseobacterium camelliae</name>
    <dbReference type="NCBI Taxonomy" id="1265445"/>
    <lineage>
        <taxon>Bacteria</taxon>
        <taxon>Pseudomonadati</taxon>
        <taxon>Bacteroidota</taxon>
        <taxon>Flavobacteriia</taxon>
        <taxon>Flavobacteriales</taxon>
        <taxon>Weeksellaceae</taxon>
        <taxon>Chryseobacterium group</taxon>
        <taxon>Chryseobacterium</taxon>
    </lineage>
</organism>
<dbReference type="RefSeq" id="WP_271148589.1">
    <property type="nucleotide sequence ID" value="NZ_CP115859.1"/>
</dbReference>
<sequence length="140" mass="16442">MATYTTTQIENARKAYNEFLQYRSIESYEPEYIGYAAAEQRCDFHNNIVKSIIEGNKELEKEQKLFFLNLEVKKDRKKNETKAKLQANKEQSSDVLEPIKSIKKLGEFSNWLNDSKNPFRKEHFSKKYTAESVSAFLKTL</sequence>
<dbReference type="EMBL" id="CP115859">
    <property type="protein sequence ID" value="WBV60253.1"/>
    <property type="molecule type" value="Genomic_DNA"/>
</dbReference>
<accession>A0ABY7QLZ2</accession>
<evidence type="ECO:0000313" key="1">
    <source>
        <dbReference type="EMBL" id="WBV60253.1"/>
    </source>
</evidence>
<dbReference type="Proteomes" id="UP001210978">
    <property type="component" value="Chromosome"/>
</dbReference>
<gene>
    <name evidence="1" type="ORF">PFY12_14590</name>
</gene>
<keyword evidence="2" id="KW-1185">Reference proteome</keyword>